<dbReference type="Gene3D" id="3.30.559.10">
    <property type="entry name" value="Chloramphenicol acetyltransferase-like domain"/>
    <property type="match status" value="2"/>
</dbReference>
<dbReference type="InterPro" id="IPR050317">
    <property type="entry name" value="Plant_Fungal_Acyltransferase"/>
</dbReference>
<evidence type="ECO:0000313" key="3">
    <source>
        <dbReference type="Proteomes" id="UP000218811"/>
    </source>
</evidence>
<dbReference type="Pfam" id="PF02458">
    <property type="entry name" value="Transferase"/>
    <property type="match status" value="2"/>
</dbReference>
<dbReference type="AlphaFoldDB" id="A0A2H3J8C7"/>
<evidence type="ECO:0000256" key="1">
    <source>
        <dbReference type="ARBA" id="ARBA00022679"/>
    </source>
</evidence>
<dbReference type="PANTHER" id="PTHR31642">
    <property type="entry name" value="TRICHOTHECENE 3-O-ACETYLTRANSFERASE"/>
    <property type="match status" value="1"/>
</dbReference>
<keyword evidence="3" id="KW-1185">Reference proteome</keyword>
<dbReference type="OMA" id="FPQWAGQ"/>
<reference evidence="2 3" key="1">
    <citation type="journal article" date="2012" name="Science">
        <title>The Paleozoic origin of enzymatic lignin decomposition reconstructed from 31 fungal genomes.</title>
        <authorList>
            <person name="Floudas D."/>
            <person name="Binder M."/>
            <person name="Riley R."/>
            <person name="Barry K."/>
            <person name="Blanchette R.A."/>
            <person name="Henrissat B."/>
            <person name="Martinez A.T."/>
            <person name="Otillar R."/>
            <person name="Spatafora J.W."/>
            <person name="Yadav J.S."/>
            <person name="Aerts A."/>
            <person name="Benoit I."/>
            <person name="Boyd A."/>
            <person name="Carlson A."/>
            <person name="Copeland A."/>
            <person name="Coutinho P.M."/>
            <person name="de Vries R.P."/>
            <person name="Ferreira P."/>
            <person name="Findley K."/>
            <person name="Foster B."/>
            <person name="Gaskell J."/>
            <person name="Glotzer D."/>
            <person name="Gorecki P."/>
            <person name="Heitman J."/>
            <person name="Hesse C."/>
            <person name="Hori C."/>
            <person name="Igarashi K."/>
            <person name="Jurgens J.A."/>
            <person name="Kallen N."/>
            <person name="Kersten P."/>
            <person name="Kohler A."/>
            <person name="Kuees U."/>
            <person name="Kumar T.K.A."/>
            <person name="Kuo A."/>
            <person name="LaButti K."/>
            <person name="Larrondo L.F."/>
            <person name="Lindquist E."/>
            <person name="Ling A."/>
            <person name="Lombard V."/>
            <person name="Lucas S."/>
            <person name="Lundell T."/>
            <person name="Martin R."/>
            <person name="McLaughlin D.J."/>
            <person name="Morgenstern I."/>
            <person name="Morin E."/>
            <person name="Murat C."/>
            <person name="Nagy L.G."/>
            <person name="Nolan M."/>
            <person name="Ohm R.A."/>
            <person name="Patyshakuliyeva A."/>
            <person name="Rokas A."/>
            <person name="Ruiz-Duenas F.J."/>
            <person name="Sabat G."/>
            <person name="Salamov A."/>
            <person name="Samejima M."/>
            <person name="Schmutz J."/>
            <person name="Slot J.C."/>
            <person name="St John F."/>
            <person name="Stenlid J."/>
            <person name="Sun H."/>
            <person name="Sun S."/>
            <person name="Syed K."/>
            <person name="Tsang A."/>
            <person name="Wiebenga A."/>
            <person name="Young D."/>
            <person name="Pisabarro A."/>
            <person name="Eastwood D.C."/>
            <person name="Martin F."/>
            <person name="Cullen D."/>
            <person name="Grigoriev I.V."/>
            <person name="Hibbett D.S."/>
        </authorList>
    </citation>
    <scope>NUCLEOTIDE SEQUENCE [LARGE SCALE GENOMIC DNA]</scope>
    <source>
        <strain evidence="2 3">MD-104</strain>
    </source>
</reference>
<dbReference type="GO" id="GO:0016747">
    <property type="term" value="F:acyltransferase activity, transferring groups other than amino-acyl groups"/>
    <property type="evidence" value="ECO:0007669"/>
    <property type="project" value="TreeGrafter"/>
</dbReference>
<keyword evidence="1 2" id="KW-0808">Transferase</keyword>
<dbReference type="OrthoDB" id="444127at2759"/>
<evidence type="ECO:0000313" key="2">
    <source>
        <dbReference type="EMBL" id="PCH38456.1"/>
    </source>
</evidence>
<accession>A0A2H3J8C7</accession>
<name>A0A2H3J8C7_WOLCO</name>
<protein>
    <submittedName>
        <fullName evidence="2">Transferase protein</fullName>
    </submittedName>
</protein>
<gene>
    <name evidence="2" type="ORF">WOLCODRAFT_115517</name>
</gene>
<dbReference type="GO" id="GO:0044550">
    <property type="term" value="P:secondary metabolite biosynthetic process"/>
    <property type="evidence" value="ECO:0007669"/>
    <property type="project" value="TreeGrafter"/>
</dbReference>
<dbReference type="PANTHER" id="PTHR31642:SF310">
    <property type="entry name" value="FATTY ALCOHOL:CAFFEOYL-COA ACYLTRANSFERASE"/>
    <property type="match status" value="1"/>
</dbReference>
<proteinExistence type="predicted"/>
<dbReference type="EMBL" id="KB467942">
    <property type="protein sequence ID" value="PCH38456.1"/>
    <property type="molecule type" value="Genomic_DNA"/>
</dbReference>
<organism evidence="2 3">
    <name type="scientific">Wolfiporia cocos (strain MD-104)</name>
    <name type="common">Brown rot fungus</name>
    <dbReference type="NCBI Taxonomy" id="742152"/>
    <lineage>
        <taxon>Eukaryota</taxon>
        <taxon>Fungi</taxon>
        <taxon>Dikarya</taxon>
        <taxon>Basidiomycota</taxon>
        <taxon>Agaricomycotina</taxon>
        <taxon>Agaricomycetes</taxon>
        <taxon>Polyporales</taxon>
        <taxon>Phaeolaceae</taxon>
        <taxon>Wolfiporia</taxon>
    </lineage>
</organism>
<sequence>MSMLEVQIHSQERILPEIRPEEIINSPLSVADSSVVRFSTTAAVWFFDSSVDERRRDALSADYLRASLRRTLNWYCQWSGQLRWTVYAPKGDHTHRVGRLRLTYGAPTDPGVEFVVASSARSLSAFLPSPSERLAESGVWNAAQVPSAELLPPTRLPLHDLIEHIGLPAVGVQVTTFACGSTAVAVKMAHPLADAHTLAHFVHHWATVNRAMLEGLPVPVVSPMFDPQKLDYIAAGDIDAAQPDPDLVAQARALPSHRYDWWATPDESSLAIPPGLEPAQAAPPGDPMPWSEWDPPAPVGHYLLHFTAQEVHSMREECRRSADPSSSAVSLHDALLAHIWTLINRARGLAHDERDVHMNVSLGLRSRVSPPLPDGFLGSPLVLGRVSLPGRAACAGHPGAVAARIRDTLTLFDARALAAHLHDMAHDAALVRTWHAFLGNRNVIATSWVRLRLYGVDFGSGSPPRYVEAVMPSCDGCVQIMEAAPVSAAGAKGERDRNQVRHWCDDGVDVSVHLEAEALKRLVEDPLLHKYAQVSNMST</sequence>
<dbReference type="Proteomes" id="UP000218811">
    <property type="component" value="Unassembled WGS sequence"/>
</dbReference>
<dbReference type="STRING" id="742152.A0A2H3J8C7"/>
<dbReference type="InterPro" id="IPR023213">
    <property type="entry name" value="CAT-like_dom_sf"/>
</dbReference>